<protein>
    <submittedName>
        <fullName evidence="1">Uncharacterized protein</fullName>
    </submittedName>
</protein>
<keyword evidence="2" id="KW-1185">Reference proteome</keyword>
<dbReference type="EMBL" id="BJVI01000006">
    <property type="protein sequence ID" value="GEL17164.1"/>
    <property type="molecule type" value="Genomic_DNA"/>
</dbReference>
<sequence>MIIDCERCEVREIACDDCVVGVLLGAPEPRIRGGEVPSGASVIQLDAPECRALDALAAHGMVPRLRLVAGSPRRVTSDPESFLQDRDAG</sequence>
<reference evidence="1 2" key="1">
    <citation type="submission" date="2019-07" db="EMBL/GenBank/DDBJ databases">
        <title>Whole genome shotgun sequence of Pseudonocardia asaccharolytica NBRC 16224.</title>
        <authorList>
            <person name="Hosoyama A."/>
            <person name="Uohara A."/>
            <person name="Ohji S."/>
            <person name="Ichikawa N."/>
        </authorList>
    </citation>
    <scope>NUCLEOTIDE SEQUENCE [LARGE SCALE GENOMIC DNA]</scope>
    <source>
        <strain evidence="1 2">NBRC 16224</strain>
    </source>
</reference>
<evidence type="ECO:0000313" key="1">
    <source>
        <dbReference type="EMBL" id="GEL17164.1"/>
    </source>
</evidence>
<dbReference type="AlphaFoldDB" id="A0A511D0V4"/>
<organism evidence="1 2">
    <name type="scientific">Pseudonocardia asaccharolytica DSM 44247 = NBRC 16224</name>
    <dbReference type="NCBI Taxonomy" id="1123024"/>
    <lineage>
        <taxon>Bacteria</taxon>
        <taxon>Bacillati</taxon>
        <taxon>Actinomycetota</taxon>
        <taxon>Actinomycetes</taxon>
        <taxon>Pseudonocardiales</taxon>
        <taxon>Pseudonocardiaceae</taxon>
        <taxon>Pseudonocardia</taxon>
    </lineage>
</organism>
<comment type="caution">
    <text evidence="1">The sequence shown here is derived from an EMBL/GenBank/DDBJ whole genome shotgun (WGS) entry which is preliminary data.</text>
</comment>
<dbReference type="STRING" id="1123024.GCA_000423625_01335"/>
<evidence type="ECO:0000313" key="2">
    <source>
        <dbReference type="Proteomes" id="UP000321328"/>
    </source>
</evidence>
<dbReference type="Proteomes" id="UP000321328">
    <property type="component" value="Unassembled WGS sequence"/>
</dbReference>
<gene>
    <name evidence="1" type="ORF">PA7_10010</name>
</gene>
<proteinExistence type="predicted"/>
<accession>A0A511D0V4</accession>
<name>A0A511D0V4_9PSEU</name>